<protein>
    <submittedName>
        <fullName evidence="2">Alpha/beta fold hydrolase</fullName>
    </submittedName>
</protein>
<name>A0A9D7XN22_9BACT</name>
<dbReference type="GO" id="GO:0047372">
    <property type="term" value="F:monoacylglycerol lipase activity"/>
    <property type="evidence" value="ECO:0007669"/>
    <property type="project" value="TreeGrafter"/>
</dbReference>
<dbReference type="InterPro" id="IPR029058">
    <property type="entry name" value="AB_hydrolase_fold"/>
</dbReference>
<dbReference type="Gene3D" id="3.40.50.1820">
    <property type="entry name" value="alpha/beta hydrolase"/>
    <property type="match status" value="1"/>
</dbReference>
<dbReference type="AlphaFoldDB" id="A0A9D7XN22"/>
<evidence type="ECO:0000259" key="1">
    <source>
        <dbReference type="Pfam" id="PF12697"/>
    </source>
</evidence>
<comment type="caution">
    <text evidence="2">The sequence shown here is derived from an EMBL/GenBank/DDBJ whole genome shotgun (WGS) entry which is preliminary data.</text>
</comment>
<accession>A0A9D7XN22</accession>
<sequence length="247" mass="28049">MNVPSRNTILVHGYGFDYRTWYPLELAFESHNVIYLSLPGFGMDPVTEDYTIAELAKKFWKYLDEIGIGRVNLVGHSMGGYVCLEMLSLQPSRLSSLVLVNSHVYADSPEKKEARTLTMNDIKSNGIVGFINKFYRGLFADIDKSEALIKMLIRRGLMYDADAWYYGTLAMRDRKDHSETLRAAEMPVLLLMGGADKAVPSDLALKQSILAERTSMHLYESIGHMSMYENTRQVISDLVEFFDEFAS</sequence>
<dbReference type="EMBL" id="JADKGY010000008">
    <property type="protein sequence ID" value="MBK9982899.1"/>
    <property type="molecule type" value="Genomic_DNA"/>
</dbReference>
<proteinExistence type="predicted"/>
<reference evidence="2 3" key="1">
    <citation type="submission" date="2020-10" db="EMBL/GenBank/DDBJ databases">
        <title>Connecting structure to function with the recovery of over 1000 high-quality activated sludge metagenome-assembled genomes encoding full-length rRNA genes using long-read sequencing.</title>
        <authorList>
            <person name="Singleton C.M."/>
            <person name="Petriglieri F."/>
            <person name="Kristensen J.M."/>
            <person name="Kirkegaard R.H."/>
            <person name="Michaelsen T.Y."/>
            <person name="Andersen M.H."/>
            <person name="Karst S.M."/>
            <person name="Dueholm M.S."/>
            <person name="Nielsen P.H."/>
            <person name="Albertsen M."/>
        </authorList>
    </citation>
    <scope>NUCLEOTIDE SEQUENCE [LARGE SCALE GENOMIC DNA]</scope>
    <source>
        <strain evidence="2">Ribe_18-Q3-R11-54_MAXAC.273</strain>
    </source>
</reference>
<evidence type="ECO:0000313" key="3">
    <source>
        <dbReference type="Proteomes" id="UP000808337"/>
    </source>
</evidence>
<keyword evidence="2" id="KW-0378">Hydrolase</keyword>
<gene>
    <name evidence="2" type="ORF">IPP15_10850</name>
</gene>
<organism evidence="2 3">
    <name type="scientific">Candidatus Opimibacter skivensis</name>
    <dbReference type="NCBI Taxonomy" id="2982028"/>
    <lineage>
        <taxon>Bacteria</taxon>
        <taxon>Pseudomonadati</taxon>
        <taxon>Bacteroidota</taxon>
        <taxon>Saprospiria</taxon>
        <taxon>Saprospirales</taxon>
        <taxon>Saprospiraceae</taxon>
        <taxon>Candidatus Opimibacter</taxon>
    </lineage>
</organism>
<feature type="domain" description="AB hydrolase-1" evidence="1">
    <location>
        <begin position="9"/>
        <end position="234"/>
    </location>
</feature>
<dbReference type="GO" id="GO:0046464">
    <property type="term" value="P:acylglycerol catabolic process"/>
    <property type="evidence" value="ECO:0007669"/>
    <property type="project" value="TreeGrafter"/>
</dbReference>
<dbReference type="PANTHER" id="PTHR43798">
    <property type="entry name" value="MONOACYLGLYCEROL LIPASE"/>
    <property type="match status" value="1"/>
</dbReference>
<dbReference type="InterPro" id="IPR000073">
    <property type="entry name" value="AB_hydrolase_1"/>
</dbReference>
<dbReference type="PRINTS" id="PR00111">
    <property type="entry name" value="ABHYDROLASE"/>
</dbReference>
<dbReference type="Proteomes" id="UP000808337">
    <property type="component" value="Unassembled WGS sequence"/>
</dbReference>
<dbReference type="SUPFAM" id="SSF53474">
    <property type="entry name" value="alpha/beta-Hydrolases"/>
    <property type="match status" value="1"/>
</dbReference>
<dbReference type="InterPro" id="IPR050266">
    <property type="entry name" value="AB_hydrolase_sf"/>
</dbReference>
<dbReference type="Pfam" id="PF12697">
    <property type="entry name" value="Abhydrolase_6"/>
    <property type="match status" value="1"/>
</dbReference>
<evidence type="ECO:0000313" key="2">
    <source>
        <dbReference type="EMBL" id="MBK9982899.1"/>
    </source>
</evidence>
<dbReference type="PANTHER" id="PTHR43798:SF5">
    <property type="entry name" value="MONOACYLGLYCEROL LIPASE ABHD6"/>
    <property type="match status" value="1"/>
</dbReference>
<dbReference type="GO" id="GO:0016020">
    <property type="term" value="C:membrane"/>
    <property type="evidence" value="ECO:0007669"/>
    <property type="project" value="TreeGrafter"/>
</dbReference>